<keyword evidence="1" id="KW-0812">Transmembrane</keyword>
<proteinExistence type="predicted"/>
<reference evidence="2 3" key="1">
    <citation type="submission" date="2018-12" db="EMBL/GenBank/DDBJ databases">
        <title>Bacillus chawlae sp. nov., Bacillus glennii sp. nov., and Bacillus saganii sp. nov. Isolated from the Vehicle Assembly Building at Kennedy Space Center where the Viking Spacecraft were Assembled.</title>
        <authorList>
            <person name="Seuylemezian A."/>
            <person name="Vaishampayan P."/>
        </authorList>
    </citation>
    <scope>NUCLEOTIDE SEQUENCE [LARGE SCALE GENOMIC DNA]</scope>
    <source>
        <strain evidence="2 3">L5</strain>
    </source>
</reference>
<dbReference type="RefSeq" id="WP_126867206.1">
    <property type="nucleotide sequence ID" value="NZ_RYZZ01000046.1"/>
</dbReference>
<accession>A0A433H8W7</accession>
<dbReference type="AlphaFoldDB" id="A0A433H8W7"/>
<keyword evidence="1" id="KW-1133">Transmembrane helix</keyword>
<gene>
    <name evidence="2" type="ORF">ELQ35_21380</name>
</gene>
<dbReference type="InterPro" id="IPR048147">
    <property type="entry name" value="CBO0543-like"/>
</dbReference>
<keyword evidence="3" id="KW-1185">Reference proteome</keyword>
<protein>
    <submittedName>
        <fullName evidence="2">Uncharacterized protein</fullName>
    </submittedName>
</protein>
<dbReference type="EMBL" id="RYZZ01000046">
    <property type="protein sequence ID" value="RUQ24797.1"/>
    <property type="molecule type" value="Genomic_DNA"/>
</dbReference>
<keyword evidence="1" id="KW-0472">Membrane</keyword>
<evidence type="ECO:0000313" key="2">
    <source>
        <dbReference type="EMBL" id="RUQ24797.1"/>
    </source>
</evidence>
<dbReference type="NCBIfam" id="NF041644">
    <property type="entry name" value="CBO0543_fam"/>
    <property type="match status" value="1"/>
</dbReference>
<dbReference type="Proteomes" id="UP000267430">
    <property type="component" value="Unassembled WGS sequence"/>
</dbReference>
<feature type="transmembrane region" description="Helical" evidence="1">
    <location>
        <begin position="57"/>
        <end position="79"/>
    </location>
</feature>
<dbReference type="OrthoDB" id="2628935at2"/>
<evidence type="ECO:0000256" key="1">
    <source>
        <dbReference type="SAM" id="Phobius"/>
    </source>
</evidence>
<feature type="transmembrane region" description="Helical" evidence="1">
    <location>
        <begin position="120"/>
        <end position="139"/>
    </location>
</feature>
<name>A0A433H8W7_9BACI</name>
<organism evidence="2 3">
    <name type="scientific">Peribacillus cavernae</name>
    <dbReference type="NCBI Taxonomy" id="1674310"/>
    <lineage>
        <taxon>Bacteria</taxon>
        <taxon>Bacillati</taxon>
        <taxon>Bacillota</taxon>
        <taxon>Bacilli</taxon>
        <taxon>Bacillales</taxon>
        <taxon>Bacillaceae</taxon>
        <taxon>Peribacillus</taxon>
    </lineage>
</organism>
<feature type="transmembrane region" description="Helical" evidence="1">
    <location>
        <begin position="146"/>
        <end position="163"/>
    </location>
</feature>
<sequence length="164" mass="19701">MNLILMTLVILFSLVKGDWRNWEKYYPTMLFMSLSAFIYEFISHSNYHLWELNPDLIFNRMIVHFTNNLIVNPLVVLTFLSNYPSILKKKITYFLKWTLTFLLIEWGGHQLGMLSYHNGWHFGWSSLFVIIMFPMIRLHHINKLRALILSVIFAVFYLVIFNYI</sequence>
<comment type="caution">
    <text evidence="2">The sequence shown here is derived from an EMBL/GenBank/DDBJ whole genome shotgun (WGS) entry which is preliminary data.</text>
</comment>
<feature type="transmembrane region" description="Helical" evidence="1">
    <location>
        <begin position="91"/>
        <end position="108"/>
    </location>
</feature>
<evidence type="ECO:0000313" key="3">
    <source>
        <dbReference type="Proteomes" id="UP000267430"/>
    </source>
</evidence>